<feature type="transmembrane region" description="Helical" evidence="6">
    <location>
        <begin position="110"/>
        <end position="129"/>
    </location>
</feature>
<evidence type="ECO:0000256" key="3">
    <source>
        <dbReference type="ARBA" id="ARBA00022692"/>
    </source>
</evidence>
<evidence type="ECO:0000256" key="2">
    <source>
        <dbReference type="ARBA" id="ARBA00022475"/>
    </source>
</evidence>
<gene>
    <name evidence="7" type="ORF">Dthio_PD3728</name>
</gene>
<feature type="transmembrane region" description="Helical" evidence="6">
    <location>
        <begin position="199"/>
        <end position="219"/>
    </location>
</feature>
<sequence length="443" mass="49958">MLKKIKSFLQSDIWRLDVQELSRAKAFMTHHLRVFLAALQGFSRNDCSMRASSLTYYTLLSIVPVMALAFGIAKGFGLDDMLQSQLEQYLGAHEEIFDEVVQFSYSMLEVTRGGVIAGVGFLFLLWAVIKVLDHIELSFNAVWGVQEGRSWVRKFTEYLSVMVLAPVLVILSGSLTVFLTTEIYKYLAEGWLALVADLFQWGAQFTPYVIIWLLFTFLFMAMPNTRVNFKAALIAGIISGTMFQLLQWGYVNFQVGVVRYNAIYGSFAALPLFLVWLQLSWMIVLLGAELSYAYQNVRRYIYSSEIQDISPGYKEKVSLLVMHLIIKRFIADKGGVSREEVCEELKLPVTLVNQVLKDLYRAGLVVRVEVSGDEAFKYQPGKDVNRLSIAFVIKTLKDAGSSDVPVVHNLAWDRISSALESFEETIKHSPDNVLLKDIGAPGS</sequence>
<dbReference type="NCBIfam" id="TIGR00765">
    <property type="entry name" value="yihY_not_rbn"/>
    <property type="match status" value="1"/>
</dbReference>
<evidence type="ECO:0000256" key="1">
    <source>
        <dbReference type="ARBA" id="ARBA00004651"/>
    </source>
</evidence>
<proteinExistence type="predicted"/>
<name>D6SK62_9BACT</name>
<evidence type="ECO:0000313" key="7">
    <source>
        <dbReference type="EMBL" id="EFI36265.1"/>
    </source>
</evidence>
<evidence type="ECO:0000313" key="8">
    <source>
        <dbReference type="Proteomes" id="UP000005496"/>
    </source>
</evidence>
<accession>D6SK62</accession>
<keyword evidence="2" id="KW-1003">Cell membrane</keyword>
<dbReference type="Pfam" id="PF03631">
    <property type="entry name" value="Virul_fac_BrkB"/>
    <property type="match status" value="1"/>
</dbReference>
<dbReference type="RefSeq" id="WP_008869384.1">
    <property type="nucleotide sequence ID" value="NZ_ACJN02000001.1"/>
</dbReference>
<dbReference type="PANTHER" id="PTHR30213:SF0">
    <property type="entry name" value="UPF0761 MEMBRANE PROTEIN YIHY"/>
    <property type="match status" value="1"/>
</dbReference>
<dbReference type="InterPro" id="IPR017039">
    <property type="entry name" value="Virul_fac_BrkB"/>
</dbReference>
<comment type="caution">
    <text evidence="7">The sequence shown here is derived from an EMBL/GenBank/DDBJ whole genome shotgun (WGS) entry which is preliminary data.</text>
</comment>
<dbReference type="InterPro" id="IPR036390">
    <property type="entry name" value="WH_DNA-bd_sf"/>
</dbReference>
<keyword evidence="5 6" id="KW-0472">Membrane</keyword>
<dbReference type="OrthoDB" id="9808671at2"/>
<keyword evidence="3 6" id="KW-0812">Transmembrane</keyword>
<feature type="transmembrane region" description="Helical" evidence="6">
    <location>
        <begin position="231"/>
        <end position="250"/>
    </location>
</feature>
<dbReference type="PANTHER" id="PTHR30213">
    <property type="entry name" value="INNER MEMBRANE PROTEIN YHJD"/>
    <property type="match status" value="1"/>
</dbReference>
<keyword evidence="8" id="KW-1185">Reference proteome</keyword>
<dbReference type="AlphaFoldDB" id="D6SK62"/>
<feature type="transmembrane region" description="Helical" evidence="6">
    <location>
        <begin position="54"/>
        <end position="73"/>
    </location>
</feature>
<comment type="subcellular location">
    <subcellularLocation>
        <location evidence="1">Cell membrane</location>
        <topology evidence="1">Multi-pass membrane protein</topology>
    </subcellularLocation>
</comment>
<dbReference type="Proteomes" id="UP000005496">
    <property type="component" value="Unassembled WGS sequence"/>
</dbReference>
<evidence type="ECO:0000256" key="6">
    <source>
        <dbReference type="SAM" id="Phobius"/>
    </source>
</evidence>
<feature type="transmembrane region" description="Helical" evidence="6">
    <location>
        <begin position="262"/>
        <end position="288"/>
    </location>
</feature>
<organism evidence="7 8">
    <name type="scientific">Desulfonatronospira thiodismutans ASO3-1</name>
    <dbReference type="NCBI Taxonomy" id="555779"/>
    <lineage>
        <taxon>Bacteria</taxon>
        <taxon>Pseudomonadati</taxon>
        <taxon>Thermodesulfobacteriota</taxon>
        <taxon>Desulfovibrionia</taxon>
        <taxon>Desulfovibrionales</taxon>
        <taxon>Desulfonatronovibrionaceae</taxon>
        <taxon>Desulfonatronospira</taxon>
    </lineage>
</organism>
<dbReference type="eggNOG" id="COG1295">
    <property type="taxonomic scope" value="Bacteria"/>
</dbReference>
<protein>
    <submittedName>
        <fullName evidence="7">Ribonuclease BN</fullName>
    </submittedName>
</protein>
<dbReference type="eggNOG" id="COG1959">
    <property type="taxonomic scope" value="Bacteria"/>
</dbReference>
<dbReference type="SUPFAM" id="SSF46785">
    <property type="entry name" value="Winged helix' DNA-binding domain"/>
    <property type="match status" value="1"/>
</dbReference>
<reference evidence="7" key="1">
    <citation type="submission" date="2010-05" db="EMBL/GenBank/DDBJ databases">
        <title>The draft genome of Desulfonatronospira thiodismutans ASO3-1.</title>
        <authorList>
            <consortium name="US DOE Joint Genome Institute (JGI-PGF)"/>
            <person name="Lucas S."/>
            <person name="Copeland A."/>
            <person name="Lapidus A."/>
            <person name="Cheng J.-F."/>
            <person name="Bruce D."/>
            <person name="Goodwin L."/>
            <person name="Pitluck S."/>
            <person name="Chertkov O."/>
            <person name="Brettin T."/>
            <person name="Detter J.C."/>
            <person name="Han C."/>
            <person name="Land M.L."/>
            <person name="Hauser L."/>
            <person name="Kyrpides N."/>
            <person name="Mikhailova N."/>
            <person name="Muyzer G."/>
            <person name="Woyke T."/>
        </authorList>
    </citation>
    <scope>NUCLEOTIDE SEQUENCE [LARGE SCALE GENOMIC DNA]</scope>
    <source>
        <strain evidence="7">ASO3-1</strain>
    </source>
</reference>
<keyword evidence="4 6" id="KW-1133">Transmembrane helix</keyword>
<evidence type="ECO:0000256" key="5">
    <source>
        <dbReference type="ARBA" id="ARBA00023136"/>
    </source>
</evidence>
<dbReference type="EMBL" id="ACJN02000001">
    <property type="protein sequence ID" value="EFI36265.1"/>
    <property type="molecule type" value="Genomic_DNA"/>
</dbReference>
<feature type="transmembrane region" description="Helical" evidence="6">
    <location>
        <begin position="158"/>
        <end position="179"/>
    </location>
</feature>
<evidence type="ECO:0000256" key="4">
    <source>
        <dbReference type="ARBA" id="ARBA00022989"/>
    </source>
</evidence>
<dbReference type="GO" id="GO:0005886">
    <property type="term" value="C:plasma membrane"/>
    <property type="evidence" value="ECO:0007669"/>
    <property type="project" value="UniProtKB-SubCell"/>
</dbReference>